<protein>
    <submittedName>
        <fullName evidence="1">Uncharacterized protein</fullName>
    </submittedName>
</protein>
<gene>
    <name evidence="1" type="ORF">ONT16_05875</name>
</gene>
<sequence length="71" mass="8494">RKISEAFLFSRRLFFCHADFADDADSFRCFFFFPQISQMCTDFRPVRSGMMQIFFSAFPFSQNQNKKLDQP</sequence>
<reference evidence="1" key="1">
    <citation type="submission" date="2022-11" db="EMBL/GenBank/DDBJ databases">
        <title>Genomic repertoires linked with pathogenic potency of arthritogenic Prevotella copri isolated from the gut of rheumatoid arthritis patients.</title>
        <authorList>
            <person name="Nii T."/>
            <person name="Maeda Y."/>
            <person name="Motooka D."/>
            <person name="Naito M."/>
            <person name="Matsumoto Y."/>
            <person name="Ogawa T."/>
            <person name="Oguro-Igashira E."/>
            <person name="Kishikawa T."/>
            <person name="Yamashita M."/>
            <person name="Koizumi S."/>
            <person name="Kurakawa T."/>
            <person name="Okumura R."/>
            <person name="Kayama H."/>
            <person name="Murakami M."/>
            <person name="Sakaguchi T."/>
            <person name="Das B."/>
            <person name="Nakamura S."/>
            <person name="Okada Y."/>
            <person name="Kumanogoh A."/>
            <person name="Takeda K."/>
        </authorList>
    </citation>
    <scope>NUCLEOTIDE SEQUENCE</scope>
    <source>
        <strain evidence="1">F3-75</strain>
    </source>
</reference>
<accession>A0AAP3BBS6</accession>
<dbReference type="RefSeq" id="WP_264965742.1">
    <property type="nucleotide sequence ID" value="NZ_JAPDVK010000002.1"/>
</dbReference>
<comment type="caution">
    <text evidence="1">The sequence shown here is derived from an EMBL/GenBank/DDBJ whole genome shotgun (WGS) entry which is preliminary data.</text>
</comment>
<name>A0AAP3BBS6_9BACT</name>
<organism evidence="1 2">
    <name type="scientific">Segatella copri</name>
    <dbReference type="NCBI Taxonomy" id="165179"/>
    <lineage>
        <taxon>Bacteria</taxon>
        <taxon>Pseudomonadati</taxon>
        <taxon>Bacteroidota</taxon>
        <taxon>Bacteroidia</taxon>
        <taxon>Bacteroidales</taxon>
        <taxon>Prevotellaceae</taxon>
        <taxon>Segatella</taxon>
    </lineage>
</organism>
<dbReference type="AlphaFoldDB" id="A0AAP3BBS6"/>
<proteinExistence type="predicted"/>
<evidence type="ECO:0000313" key="1">
    <source>
        <dbReference type="EMBL" id="MCW4127788.1"/>
    </source>
</evidence>
<dbReference type="Proteomes" id="UP001209344">
    <property type="component" value="Unassembled WGS sequence"/>
</dbReference>
<dbReference type="EMBL" id="JAPDVK010000002">
    <property type="protein sequence ID" value="MCW4127788.1"/>
    <property type="molecule type" value="Genomic_DNA"/>
</dbReference>
<feature type="non-terminal residue" evidence="1">
    <location>
        <position position="1"/>
    </location>
</feature>
<evidence type="ECO:0000313" key="2">
    <source>
        <dbReference type="Proteomes" id="UP001209344"/>
    </source>
</evidence>